<gene>
    <name evidence="1" type="ORF">C8A01DRAFT_16807</name>
</gene>
<organism evidence="1 2">
    <name type="scientific">Parachaetomium inaequale</name>
    <dbReference type="NCBI Taxonomy" id="2588326"/>
    <lineage>
        <taxon>Eukaryota</taxon>
        <taxon>Fungi</taxon>
        <taxon>Dikarya</taxon>
        <taxon>Ascomycota</taxon>
        <taxon>Pezizomycotina</taxon>
        <taxon>Sordariomycetes</taxon>
        <taxon>Sordariomycetidae</taxon>
        <taxon>Sordariales</taxon>
        <taxon>Chaetomiaceae</taxon>
        <taxon>Parachaetomium</taxon>
    </lineage>
</organism>
<protein>
    <submittedName>
        <fullName evidence="1">Uncharacterized protein</fullName>
    </submittedName>
</protein>
<dbReference type="Proteomes" id="UP001303115">
    <property type="component" value="Unassembled WGS sequence"/>
</dbReference>
<dbReference type="AlphaFoldDB" id="A0AAN6PEK3"/>
<sequence>MPGSNVSVNFRTNRVVHFEYQKGALEATIAQAAEKLGMSGTVVAPAISHQADQGNVGRSTWNVELRKPLVAGCEEIHMLRIRTSYTIPSLFGKKK</sequence>
<proteinExistence type="predicted"/>
<keyword evidence="2" id="KW-1185">Reference proteome</keyword>
<evidence type="ECO:0000313" key="1">
    <source>
        <dbReference type="EMBL" id="KAK4039192.1"/>
    </source>
</evidence>
<reference evidence="2" key="1">
    <citation type="journal article" date="2023" name="Mol. Phylogenet. Evol.">
        <title>Genome-scale phylogeny and comparative genomics of the fungal order Sordariales.</title>
        <authorList>
            <person name="Hensen N."/>
            <person name="Bonometti L."/>
            <person name="Westerberg I."/>
            <person name="Brannstrom I.O."/>
            <person name="Guillou S."/>
            <person name="Cros-Aarteil S."/>
            <person name="Calhoun S."/>
            <person name="Haridas S."/>
            <person name="Kuo A."/>
            <person name="Mondo S."/>
            <person name="Pangilinan J."/>
            <person name="Riley R."/>
            <person name="LaButti K."/>
            <person name="Andreopoulos B."/>
            <person name="Lipzen A."/>
            <person name="Chen C."/>
            <person name="Yan M."/>
            <person name="Daum C."/>
            <person name="Ng V."/>
            <person name="Clum A."/>
            <person name="Steindorff A."/>
            <person name="Ohm R.A."/>
            <person name="Martin F."/>
            <person name="Silar P."/>
            <person name="Natvig D.O."/>
            <person name="Lalanne C."/>
            <person name="Gautier V."/>
            <person name="Ament-Velasquez S.L."/>
            <person name="Kruys A."/>
            <person name="Hutchinson M.I."/>
            <person name="Powell A.J."/>
            <person name="Barry K."/>
            <person name="Miller A.N."/>
            <person name="Grigoriev I.V."/>
            <person name="Debuchy R."/>
            <person name="Gladieux P."/>
            <person name="Hiltunen Thoren M."/>
            <person name="Johannesson H."/>
        </authorList>
    </citation>
    <scope>NUCLEOTIDE SEQUENCE [LARGE SCALE GENOMIC DNA]</scope>
    <source>
        <strain evidence="2">CBS 284.82</strain>
    </source>
</reference>
<accession>A0AAN6PEK3</accession>
<name>A0AAN6PEK3_9PEZI</name>
<evidence type="ECO:0000313" key="2">
    <source>
        <dbReference type="Proteomes" id="UP001303115"/>
    </source>
</evidence>
<dbReference type="EMBL" id="MU854408">
    <property type="protein sequence ID" value="KAK4039192.1"/>
    <property type="molecule type" value="Genomic_DNA"/>
</dbReference>
<comment type="caution">
    <text evidence="1">The sequence shown here is derived from an EMBL/GenBank/DDBJ whole genome shotgun (WGS) entry which is preliminary data.</text>
</comment>